<dbReference type="PANTHER" id="PTHR30619:SF1">
    <property type="entry name" value="RECOMBINATION PROTEIN 2"/>
    <property type="match status" value="1"/>
</dbReference>
<protein>
    <recommendedName>
        <fullName evidence="1">Metallo-beta-lactamase domain-containing protein</fullName>
    </recommendedName>
</protein>
<name>A0A2N4UQR5_9GAMM</name>
<evidence type="ECO:0000259" key="1">
    <source>
        <dbReference type="Pfam" id="PF00753"/>
    </source>
</evidence>
<dbReference type="Pfam" id="PF00753">
    <property type="entry name" value="Lactamase_B"/>
    <property type="match status" value="1"/>
</dbReference>
<accession>A0A2N4UQR5</accession>
<dbReference type="EMBL" id="NPIB01000017">
    <property type="protein sequence ID" value="PLC57360.1"/>
    <property type="molecule type" value="Genomic_DNA"/>
</dbReference>
<dbReference type="Gene3D" id="3.60.15.10">
    <property type="entry name" value="Ribonuclease Z/Hydroxyacylglutathione hydrolase-like"/>
    <property type="match status" value="1"/>
</dbReference>
<gene>
    <name evidence="2" type="ORF">CIK00_13800</name>
</gene>
<dbReference type="PANTHER" id="PTHR30619">
    <property type="entry name" value="DNA INTERNALIZATION/COMPETENCE PROTEIN COMEC/REC2"/>
    <property type="match status" value="1"/>
</dbReference>
<dbReference type="SUPFAM" id="SSF56281">
    <property type="entry name" value="Metallo-hydrolase/oxidoreductase"/>
    <property type="match status" value="1"/>
</dbReference>
<dbReference type="AlphaFoldDB" id="A0A2N4UQR5"/>
<dbReference type="Proteomes" id="UP000234420">
    <property type="component" value="Unassembled WGS sequence"/>
</dbReference>
<reference evidence="2 3" key="1">
    <citation type="journal article" date="2018" name="Syst. Appl. Microbiol.">
        <title>Photobacterium carnosum sp. nov., isolated from spoiled modified atmosphere packaged poultry meat.</title>
        <authorList>
            <person name="Hilgarth M."/>
            <person name="Fuertes S."/>
            <person name="Ehrmann M."/>
            <person name="Vogel R.F."/>
        </authorList>
    </citation>
    <scope>NUCLEOTIDE SEQUENCE [LARGE SCALE GENOMIC DNA]</scope>
    <source>
        <strain evidence="2 3">TMW 2.2021</strain>
    </source>
</reference>
<dbReference type="RefSeq" id="WP_101769422.1">
    <property type="nucleotide sequence ID" value="NZ_BPPU01000002.1"/>
</dbReference>
<proteinExistence type="predicted"/>
<dbReference type="InterPro" id="IPR036866">
    <property type="entry name" value="RibonucZ/Hydroxyglut_hydro"/>
</dbReference>
<keyword evidence="3" id="KW-1185">Reference proteome</keyword>
<organism evidence="2 3">
    <name type="scientific">Photobacterium carnosum</name>
    <dbReference type="NCBI Taxonomy" id="2023717"/>
    <lineage>
        <taxon>Bacteria</taxon>
        <taxon>Pseudomonadati</taxon>
        <taxon>Pseudomonadota</taxon>
        <taxon>Gammaproteobacteria</taxon>
        <taxon>Vibrionales</taxon>
        <taxon>Vibrionaceae</taxon>
        <taxon>Photobacterium</taxon>
    </lineage>
</organism>
<dbReference type="InterPro" id="IPR001279">
    <property type="entry name" value="Metallo-B-lactamas"/>
</dbReference>
<comment type="caution">
    <text evidence="2">The sequence shown here is derived from an EMBL/GenBank/DDBJ whole genome shotgun (WGS) entry which is preliminary data.</text>
</comment>
<evidence type="ECO:0000313" key="3">
    <source>
        <dbReference type="Proteomes" id="UP000234420"/>
    </source>
</evidence>
<dbReference type="InterPro" id="IPR052159">
    <property type="entry name" value="Competence_DNA_uptake"/>
</dbReference>
<evidence type="ECO:0000313" key="2">
    <source>
        <dbReference type="EMBL" id="PLC57360.1"/>
    </source>
</evidence>
<sequence length="351" mass="40030">MSFNVKVLKAAHGDCILISGVFDDGIFRNILIDGGPSKAYEYRQFKGELFNELSKINKQQQVIDLLIITHVDDDHIGGLLKGFKNDGLLSLLTKKVWFNSGKLINEYFNQQENENLIVLNDSGEVGYTSIRQGVDFEEIIERKGIWDKNIIMASDIIHIFGIKFTFLSPNEDQLSKLLGKWEKEQPNSLTSSTHTDYDKTLLELIESDIFEEDNTIHNGSSLAFIFEYKNKRALLLGDARDSVIVNNLKKLLKLGESNRFDLIKLSHHGSKYNTSIEFLRIVDCDKYIISTDGSKHGLPNKVTLARVYSVKPMASIFFNYPNVIDSKIFKKCELEDLENKKFNILDGTIEF</sequence>
<feature type="domain" description="Metallo-beta-lactamase" evidence="1">
    <location>
        <begin position="28"/>
        <end position="80"/>
    </location>
</feature>